<dbReference type="RefSeq" id="WP_039685797.1">
    <property type="nucleotide sequence ID" value="NZ_CP010028.1"/>
</dbReference>
<comment type="catalytic activity">
    <reaction evidence="3">
        <text>L-aspartate + L-glutamine + ATP + H2O = L-asparagine + L-glutamate + AMP + diphosphate + H(+)</text>
        <dbReference type="Rhea" id="RHEA:12228"/>
        <dbReference type="ChEBI" id="CHEBI:15377"/>
        <dbReference type="ChEBI" id="CHEBI:15378"/>
        <dbReference type="ChEBI" id="CHEBI:29985"/>
        <dbReference type="ChEBI" id="CHEBI:29991"/>
        <dbReference type="ChEBI" id="CHEBI:30616"/>
        <dbReference type="ChEBI" id="CHEBI:33019"/>
        <dbReference type="ChEBI" id="CHEBI:58048"/>
        <dbReference type="ChEBI" id="CHEBI:58359"/>
        <dbReference type="ChEBI" id="CHEBI:456215"/>
        <dbReference type="EC" id="6.3.5.4"/>
    </reaction>
</comment>
<dbReference type="Pfam" id="PF13537">
    <property type="entry name" value="GATase_7"/>
    <property type="match status" value="1"/>
</dbReference>
<accession>A0A0A7KLG1</accession>
<dbReference type="EMBL" id="CP010028">
    <property type="protein sequence ID" value="AIZ46114.1"/>
    <property type="molecule type" value="Genomic_DNA"/>
</dbReference>
<gene>
    <name evidence="6" type="ORF">QR90_15180</name>
</gene>
<proteinExistence type="predicted"/>
<dbReference type="Gene3D" id="3.40.50.620">
    <property type="entry name" value="HUPs"/>
    <property type="match status" value="1"/>
</dbReference>
<dbReference type="Pfam" id="PF00733">
    <property type="entry name" value="Asn_synthase"/>
    <property type="match status" value="1"/>
</dbReference>
<protein>
    <recommendedName>
        <fullName evidence="2">asparagine synthase (glutamine-hydrolyzing)</fullName>
        <ecNumber evidence="2">6.3.5.4</ecNumber>
    </recommendedName>
</protein>
<dbReference type="SUPFAM" id="SSF56235">
    <property type="entry name" value="N-terminal nucleophile aminohydrolases (Ntn hydrolases)"/>
    <property type="match status" value="1"/>
</dbReference>
<dbReference type="InterPro" id="IPR001962">
    <property type="entry name" value="Asn_synthase"/>
</dbReference>
<evidence type="ECO:0000256" key="3">
    <source>
        <dbReference type="ARBA" id="ARBA00048741"/>
    </source>
</evidence>
<comment type="pathway">
    <text evidence="1">Amino-acid biosynthesis; L-asparagine biosynthesis; L-asparagine from L-aspartate (L-Gln route): step 1/1.</text>
</comment>
<dbReference type="SUPFAM" id="SSF52402">
    <property type="entry name" value="Adenine nucleotide alpha hydrolases-like"/>
    <property type="match status" value="1"/>
</dbReference>
<dbReference type="AlphaFoldDB" id="A0A0A7KLG1"/>
<dbReference type="InterPro" id="IPR017932">
    <property type="entry name" value="GATase_2_dom"/>
</dbReference>
<dbReference type="KEGG" id="dsw:QR90_15180"/>
<dbReference type="HOGENOM" id="CLU_483752_0_0_0"/>
<evidence type="ECO:0000259" key="4">
    <source>
        <dbReference type="Pfam" id="PF00733"/>
    </source>
</evidence>
<dbReference type="GO" id="GO:0004066">
    <property type="term" value="F:asparagine synthase (glutamine-hydrolyzing) activity"/>
    <property type="evidence" value="ECO:0007669"/>
    <property type="project" value="UniProtKB-EC"/>
</dbReference>
<reference evidence="7" key="1">
    <citation type="submission" date="2014-11" db="EMBL/GenBank/DDBJ databases">
        <title>Hymenobacter sp. DG25B genome submission.</title>
        <authorList>
            <person name="Jung H.-Y."/>
            <person name="Kim M.K."/>
            <person name="Srinivasan S."/>
            <person name="Lim S."/>
        </authorList>
    </citation>
    <scope>NUCLEOTIDE SEQUENCE [LARGE SCALE GENOMIC DNA]</scope>
    <source>
        <strain evidence="7">DY59</strain>
    </source>
</reference>
<dbReference type="InterPro" id="IPR014729">
    <property type="entry name" value="Rossmann-like_a/b/a_fold"/>
</dbReference>
<evidence type="ECO:0000259" key="5">
    <source>
        <dbReference type="Pfam" id="PF13537"/>
    </source>
</evidence>
<organism evidence="6 7">
    <name type="scientific">Deinococcus radiopugnans</name>
    <dbReference type="NCBI Taxonomy" id="57497"/>
    <lineage>
        <taxon>Bacteria</taxon>
        <taxon>Thermotogati</taxon>
        <taxon>Deinococcota</taxon>
        <taxon>Deinococci</taxon>
        <taxon>Deinococcales</taxon>
        <taxon>Deinococcaceae</taxon>
        <taxon>Deinococcus</taxon>
    </lineage>
</organism>
<dbReference type="GO" id="GO:0006529">
    <property type="term" value="P:asparagine biosynthetic process"/>
    <property type="evidence" value="ECO:0007669"/>
    <property type="project" value="InterPro"/>
</dbReference>
<evidence type="ECO:0000256" key="1">
    <source>
        <dbReference type="ARBA" id="ARBA00005187"/>
    </source>
</evidence>
<feature type="domain" description="Glutamine amidotransferase type-2" evidence="5">
    <location>
        <begin position="55"/>
        <end position="115"/>
    </location>
</feature>
<evidence type="ECO:0000256" key="2">
    <source>
        <dbReference type="ARBA" id="ARBA00012737"/>
    </source>
</evidence>
<dbReference type="STRING" id="1182571.QR90_15180"/>
<evidence type="ECO:0000313" key="6">
    <source>
        <dbReference type="EMBL" id="AIZ46114.1"/>
    </source>
</evidence>
<sequence length="563" mass="62487">MRENFSAILTARTAQFSDEALTAGPWRVTLDAAPASVHRQPGLTAVLKGQIYDLDLAGLLRLYRRHGPDFPRHFDGAFSLLIVDEAEGAVLAVTDRLGTHKLYAAHDGERVTLSTLPDHPDFARRPYHPAGLASLLTSGAVLNHLSLYGGVQSLKAAGLHDVRPGGVHSHTYWRLLPPEGSQTRAEADFREECAELLQRAVRRRVEGLQEPLYLSLSGGHDSRGLLSLLAATGREVRTFSYFQGARRADGDATVAHALAAQYGARHEQVQAYGGDLLATLRRNAVWGHGAAKFCDEVDAWDTLNAQGVTDVFAGDVLHALHHDALPDMAEQFARWEISPFGSLGKLATVFTPAVGRALDEAWTAEFERMSAEIARYADPRHQEFMVRAQQRVPHVLLPWRERFAGHAAAVHMPYLDGAVLDFIHRLPPAMLVGKRLFNSTLRQLDPALYRVPLARSSGYVTNWHAELIRHREAIREQLLSGTSQLDGWIEPQAIEAVLDGLSAQGGERERHRAQLRRMLGTIRRSQAGQKIFGRARVRQQPVSPATWLLRVLTLRLADLERQR</sequence>
<dbReference type="Gene3D" id="3.60.20.10">
    <property type="entry name" value="Glutamine Phosphoribosylpyrophosphate, subunit 1, domain 1"/>
    <property type="match status" value="1"/>
</dbReference>
<dbReference type="EC" id="6.3.5.4" evidence="2"/>
<feature type="domain" description="Asparagine synthetase" evidence="4">
    <location>
        <begin position="194"/>
        <end position="515"/>
    </location>
</feature>
<dbReference type="InterPro" id="IPR051786">
    <property type="entry name" value="ASN_synthetase/amidase"/>
</dbReference>
<dbReference type="InterPro" id="IPR029055">
    <property type="entry name" value="Ntn_hydrolases_N"/>
</dbReference>
<name>A0A0A7KLG1_9DEIO</name>
<dbReference type="PANTHER" id="PTHR43284:SF1">
    <property type="entry name" value="ASPARAGINE SYNTHETASE"/>
    <property type="match status" value="1"/>
</dbReference>
<evidence type="ECO:0000313" key="7">
    <source>
        <dbReference type="Proteomes" id="UP000030634"/>
    </source>
</evidence>
<dbReference type="Proteomes" id="UP000030634">
    <property type="component" value="Chromosome"/>
</dbReference>
<dbReference type="PANTHER" id="PTHR43284">
    <property type="entry name" value="ASPARAGINE SYNTHETASE (GLUTAMINE-HYDROLYZING)"/>
    <property type="match status" value="1"/>
</dbReference>